<accession>A0ABD0L311</accession>
<feature type="non-terminal residue" evidence="1">
    <location>
        <position position="1"/>
    </location>
</feature>
<dbReference type="EMBL" id="JACVVK020000089">
    <property type="protein sequence ID" value="KAK7493865.1"/>
    <property type="molecule type" value="Genomic_DNA"/>
</dbReference>
<evidence type="ECO:0000313" key="2">
    <source>
        <dbReference type="Proteomes" id="UP001519460"/>
    </source>
</evidence>
<evidence type="ECO:0000313" key="1">
    <source>
        <dbReference type="EMBL" id="KAK7493865.1"/>
    </source>
</evidence>
<dbReference type="Proteomes" id="UP001519460">
    <property type="component" value="Unassembled WGS sequence"/>
</dbReference>
<reference evidence="1 2" key="1">
    <citation type="journal article" date="2023" name="Sci. Data">
        <title>Genome assembly of the Korean intertidal mud-creeper Batillaria attramentaria.</title>
        <authorList>
            <person name="Patra A.K."/>
            <person name="Ho P.T."/>
            <person name="Jun S."/>
            <person name="Lee S.J."/>
            <person name="Kim Y."/>
            <person name="Won Y.J."/>
        </authorList>
    </citation>
    <scope>NUCLEOTIDE SEQUENCE [LARGE SCALE GENOMIC DNA]</scope>
    <source>
        <strain evidence="1">Wonlab-2016</strain>
    </source>
</reference>
<proteinExistence type="predicted"/>
<name>A0ABD0L311_9CAEN</name>
<keyword evidence="2" id="KW-1185">Reference proteome</keyword>
<sequence>LVRWSPTFTTLLRGSLMIFGRKTLRLFRGKALCSAAQNALQRDEVIVLGSTETIQRVQSVDRKRTGVETVPEQRAGDRPPGTALVERRLRAAIWLLL</sequence>
<gene>
    <name evidence="1" type="ORF">BaRGS_00015006</name>
</gene>
<protein>
    <submittedName>
        <fullName evidence="1">Uncharacterized protein</fullName>
    </submittedName>
</protein>
<comment type="caution">
    <text evidence="1">The sequence shown here is derived from an EMBL/GenBank/DDBJ whole genome shotgun (WGS) entry which is preliminary data.</text>
</comment>
<dbReference type="AlphaFoldDB" id="A0ABD0L311"/>
<organism evidence="1 2">
    <name type="scientific">Batillaria attramentaria</name>
    <dbReference type="NCBI Taxonomy" id="370345"/>
    <lineage>
        <taxon>Eukaryota</taxon>
        <taxon>Metazoa</taxon>
        <taxon>Spiralia</taxon>
        <taxon>Lophotrochozoa</taxon>
        <taxon>Mollusca</taxon>
        <taxon>Gastropoda</taxon>
        <taxon>Caenogastropoda</taxon>
        <taxon>Sorbeoconcha</taxon>
        <taxon>Cerithioidea</taxon>
        <taxon>Batillariidae</taxon>
        <taxon>Batillaria</taxon>
    </lineage>
</organism>